<evidence type="ECO:0008006" key="4">
    <source>
        <dbReference type="Google" id="ProtNLM"/>
    </source>
</evidence>
<dbReference type="AlphaFoldDB" id="A0A840NI78"/>
<gene>
    <name evidence="2" type="ORF">BJ969_005324</name>
</gene>
<protein>
    <recommendedName>
        <fullName evidence="4">DUF4247 domain-containing protein</fullName>
    </recommendedName>
</protein>
<comment type="caution">
    <text evidence="2">The sequence shown here is derived from an EMBL/GenBank/DDBJ whole genome shotgun (WGS) entry which is preliminary data.</text>
</comment>
<accession>A0A840NI78</accession>
<dbReference type="EMBL" id="JACHIV010000001">
    <property type="protein sequence ID" value="MBB5072236.1"/>
    <property type="molecule type" value="Genomic_DNA"/>
</dbReference>
<dbReference type="InterPro" id="IPR025341">
    <property type="entry name" value="DUF4247"/>
</dbReference>
<keyword evidence="1" id="KW-1133">Transmembrane helix</keyword>
<feature type="transmembrane region" description="Helical" evidence="1">
    <location>
        <begin position="6"/>
        <end position="26"/>
    </location>
</feature>
<dbReference type="Proteomes" id="UP000580474">
    <property type="component" value="Unassembled WGS sequence"/>
</dbReference>
<evidence type="ECO:0000313" key="2">
    <source>
        <dbReference type="EMBL" id="MBB5072236.1"/>
    </source>
</evidence>
<evidence type="ECO:0000256" key="1">
    <source>
        <dbReference type="SAM" id="Phobius"/>
    </source>
</evidence>
<keyword evidence="1" id="KW-0472">Membrane</keyword>
<dbReference type="RefSeq" id="WP_184483450.1">
    <property type="nucleotide sequence ID" value="NZ_JACHIV010000001.1"/>
</dbReference>
<reference evidence="2 3" key="1">
    <citation type="submission" date="2020-08" db="EMBL/GenBank/DDBJ databases">
        <title>Sequencing the genomes of 1000 actinobacteria strains.</title>
        <authorList>
            <person name="Klenk H.-P."/>
        </authorList>
    </citation>
    <scope>NUCLEOTIDE SEQUENCE [LARGE SCALE GENOMIC DNA]</scope>
    <source>
        <strain evidence="2 3">DSM 45582</strain>
    </source>
</reference>
<evidence type="ECO:0000313" key="3">
    <source>
        <dbReference type="Proteomes" id="UP000580474"/>
    </source>
</evidence>
<dbReference type="Pfam" id="PF14042">
    <property type="entry name" value="DUF4247"/>
    <property type="match status" value="1"/>
</dbReference>
<proteinExistence type="predicted"/>
<organism evidence="2 3">
    <name type="scientific">Saccharopolyspora gloriosae</name>
    <dbReference type="NCBI Taxonomy" id="455344"/>
    <lineage>
        <taxon>Bacteria</taxon>
        <taxon>Bacillati</taxon>
        <taxon>Actinomycetota</taxon>
        <taxon>Actinomycetes</taxon>
        <taxon>Pseudonocardiales</taxon>
        <taxon>Pseudonocardiaceae</taxon>
        <taxon>Saccharopolyspora</taxon>
    </lineage>
</organism>
<keyword evidence="3" id="KW-1185">Reference proteome</keyword>
<sequence>MKRGFWFVLAGIVVVIALAVALIATLGGGSGPRGYVAGHYHRASSLDIRGDSDNKAYTSPKPVPVVAREITSRWRPQSQQTDASGVYLRYSDDAVIIQPRAAGSVIHVMDVDRAYRHYHSHVGHAWGGFGMRGETFRGGGPGTGK</sequence>
<keyword evidence="1" id="KW-0812">Transmembrane</keyword>
<name>A0A840NI78_9PSEU</name>